<dbReference type="PANTHER" id="PTHR32322">
    <property type="entry name" value="INNER MEMBRANE TRANSPORTER"/>
    <property type="match status" value="1"/>
</dbReference>
<evidence type="ECO:0000256" key="1">
    <source>
        <dbReference type="ARBA" id="ARBA00004141"/>
    </source>
</evidence>
<reference evidence="8" key="1">
    <citation type="journal article" date="2019" name="Int. J. Syst. Evol. Microbiol.">
        <title>The Global Catalogue of Microorganisms (GCM) 10K type strain sequencing project: providing services to taxonomists for standard genome sequencing and annotation.</title>
        <authorList>
            <consortium name="The Broad Institute Genomics Platform"/>
            <consortium name="The Broad Institute Genome Sequencing Center for Infectious Disease"/>
            <person name="Wu L."/>
            <person name="Ma J."/>
        </authorList>
    </citation>
    <scope>NUCLEOTIDE SEQUENCE [LARGE SCALE GENOMIC DNA]</scope>
    <source>
        <strain evidence="8">CCUG 62215</strain>
    </source>
</reference>
<keyword evidence="2 5" id="KW-0812">Transmembrane</keyword>
<feature type="transmembrane region" description="Helical" evidence="5">
    <location>
        <begin position="152"/>
        <end position="175"/>
    </location>
</feature>
<sequence>MRKSTILIVLAFFSTYVFWGSTYLWNKIAVTELPAFMLASIRFLTAGSIVLIIAKFLKKPLLISKLQLKNTIIASILFLVVGNGAFVYALKFVDSGFAALEASINPLMILIIMRLYHKKPIKLRSIIGIALGIIGMYVLVSQNDIKFQEGSTLGIIIIFMCVLSWSIGSVFVSNAELPKNFFVSTGYQMLSAGILLGVISLAFGDSWALPHTWQTDTQISMLCLVLFGSIAAFTAFNFLLKNVSPEKVATSGYVNPIIALILGWYFLNETITTQTIIAGSLLLLGVYFINTRKER</sequence>
<dbReference type="Pfam" id="PF00892">
    <property type="entry name" value="EamA"/>
    <property type="match status" value="2"/>
</dbReference>
<feature type="transmembrane region" description="Helical" evidence="5">
    <location>
        <begin position="187"/>
        <end position="207"/>
    </location>
</feature>
<feature type="transmembrane region" description="Helical" evidence="5">
    <location>
        <begin position="96"/>
        <end position="116"/>
    </location>
</feature>
<dbReference type="EMBL" id="JBHTJL010000003">
    <property type="protein sequence ID" value="MFD1061813.1"/>
    <property type="molecule type" value="Genomic_DNA"/>
</dbReference>
<proteinExistence type="predicted"/>
<dbReference type="InterPro" id="IPR037185">
    <property type="entry name" value="EmrE-like"/>
</dbReference>
<feature type="transmembrane region" description="Helical" evidence="5">
    <location>
        <begin position="252"/>
        <end position="267"/>
    </location>
</feature>
<evidence type="ECO:0000256" key="3">
    <source>
        <dbReference type="ARBA" id="ARBA00022989"/>
    </source>
</evidence>
<keyword evidence="3 5" id="KW-1133">Transmembrane helix</keyword>
<gene>
    <name evidence="7" type="ORF">ACFQ1Q_01045</name>
</gene>
<evidence type="ECO:0000259" key="6">
    <source>
        <dbReference type="Pfam" id="PF00892"/>
    </source>
</evidence>
<keyword evidence="4 5" id="KW-0472">Membrane</keyword>
<feature type="transmembrane region" description="Helical" evidence="5">
    <location>
        <begin position="273"/>
        <end position="290"/>
    </location>
</feature>
<dbReference type="InterPro" id="IPR000620">
    <property type="entry name" value="EamA_dom"/>
</dbReference>
<feature type="transmembrane region" description="Helical" evidence="5">
    <location>
        <begin position="219"/>
        <end position="240"/>
    </location>
</feature>
<feature type="transmembrane region" description="Helical" evidence="5">
    <location>
        <begin position="69"/>
        <end position="90"/>
    </location>
</feature>
<name>A0ABW3N3B4_9FLAO</name>
<evidence type="ECO:0000313" key="8">
    <source>
        <dbReference type="Proteomes" id="UP001597013"/>
    </source>
</evidence>
<protein>
    <submittedName>
        <fullName evidence="7">EamA family transporter</fullName>
    </submittedName>
</protein>
<organism evidence="7 8">
    <name type="scientific">Winogradskyella litorisediminis</name>
    <dbReference type="NCBI Taxonomy" id="1156618"/>
    <lineage>
        <taxon>Bacteria</taxon>
        <taxon>Pseudomonadati</taxon>
        <taxon>Bacteroidota</taxon>
        <taxon>Flavobacteriia</taxon>
        <taxon>Flavobacteriales</taxon>
        <taxon>Flavobacteriaceae</taxon>
        <taxon>Winogradskyella</taxon>
    </lineage>
</organism>
<feature type="transmembrane region" description="Helical" evidence="5">
    <location>
        <begin position="36"/>
        <end position="57"/>
    </location>
</feature>
<comment type="caution">
    <text evidence="7">The sequence shown here is derived from an EMBL/GenBank/DDBJ whole genome shotgun (WGS) entry which is preliminary data.</text>
</comment>
<dbReference type="SUPFAM" id="SSF103481">
    <property type="entry name" value="Multidrug resistance efflux transporter EmrE"/>
    <property type="match status" value="2"/>
</dbReference>
<evidence type="ECO:0000256" key="2">
    <source>
        <dbReference type="ARBA" id="ARBA00022692"/>
    </source>
</evidence>
<dbReference type="InterPro" id="IPR050638">
    <property type="entry name" value="AA-Vitamin_Transporters"/>
</dbReference>
<keyword evidence="8" id="KW-1185">Reference proteome</keyword>
<dbReference type="RefSeq" id="WP_386127072.1">
    <property type="nucleotide sequence ID" value="NZ_JBHTJL010000003.1"/>
</dbReference>
<evidence type="ECO:0000313" key="7">
    <source>
        <dbReference type="EMBL" id="MFD1061813.1"/>
    </source>
</evidence>
<evidence type="ECO:0000256" key="4">
    <source>
        <dbReference type="ARBA" id="ARBA00023136"/>
    </source>
</evidence>
<feature type="transmembrane region" description="Helical" evidence="5">
    <location>
        <begin position="123"/>
        <end position="140"/>
    </location>
</feature>
<dbReference type="Proteomes" id="UP001597013">
    <property type="component" value="Unassembled WGS sequence"/>
</dbReference>
<comment type="subcellular location">
    <subcellularLocation>
        <location evidence="1">Membrane</location>
        <topology evidence="1">Multi-pass membrane protein</topology>
    </subcellularLocation>
</comment>
<dbReference type="PANTHER" id="PTHR32322:SF14">
    <property type="entry name" value="PROTEIN PAGO"/>
    <property type="match status" value="1"/>
</dbReference>
<feature type="domain" description="EamA" evidence="6">
    <location>
        <begin position="153"/>
        <end position="291"/>
    </location>
</feature>
<accession>A0ABW3N3B4</accession>
<evidence type="ECO:0000256" key="5">
    <source>
        <dbReference type="SAM" id="Phobius"/>
    </source>
</evidence>
<feature type="domain" description="EamA" evidence="6">
    <location>
        <begin position="8"/>
        <end position="140"/>
    </location>
</feature>